<gene>
    <name evidence="7" type="ORF">BLX24_18630</name>
</gene>
<dbReference type="SUPFAM" id="SSF54534">
    <property type="entry name" value="FKBP-like"/>
    <property type="match status" value="2"/>
</dbReference>
<evidence type="ECO:0000256" key="3">
    <source>
        <dbReference type="ARBA" id="ARBA00023235"/>
    </source>
</evidence>
<reference evidence="7 8" key="1">
    <citation type="submission" date="2016-10" db="EMBL/GenBank/DDBJ databases">
        <title>Arsenicibacter rosenii gen. nov., sp. nov., an efficient arsenic-methylating bacterium isolated from an arsenic-contaminated paddy soil.</title>
        <authorList>
            <person name="Huang K."/>
        </authorList>
    </citation>
    <scope>NUCLEOTIDE SEQUENCE [LARGE SCALE GENOMIC DNA]</scope>
    <source>
        <strain evidence="7 8">SM-1</strain>
    </source>
</reference>
<accession>A0A1S2VIU1</accession>
<dbReference type="EC" id="5.2.1.8" evidence="5"/>
<feature type="domain" description="PPIase FKBP-type" evidence="6">
    <location>
        <begin position="198"/>
        <end position="286"/>
    </location>
</feature>
<protein>
    <recommendedName>
        <fullName evidence="5">Peptidyl-prolyl cis-trans isomerase</fullName>
        <ecNumber evidence="5">5.2.1.8</ecNumber>
    </recommendedName>
</protein>
<comment type="caution">
    <text evidence="7">The sequence shown here is derived from an EMBL/GenBank/DDBJ whole genome shotgun (WGS) entry which is preliminary data.</text>
</comment>
<evidence type="ECO:0000313" key="7">
    <source>
        <dbReference type="EMBL" id="OIN57758.1"/>
    </source>
</evidence>
<dbReference type="Proteomes" id="UP000181790">
    <property type="component" value="Unassembled WGS sequence"/>
</dbReference>
<dbReference type="PANTHER" id="PTHR45779:SF7">
    <property type="entry name" value="PEPTIDYLPROLYL ISOMERASE"/>
    <property type="match status" value="1"/>
</dbReference>
<evidence type="ECO:0000256" key="1">
    <source>
        <dbReference type="ARBA" id="ARBA00000971"/>
    </source>
</evidence>
<dbReference type="GO" id="GO:0003755">
    <property type="term" value="F:peptidyl-prolyl cis-trans isomerase activity"/>
    <property type="evidence" value="ECO:0007669"/>
    <property type="project" value="UniProtKB-UniRule"/>
</dbReference>
<dbReference type="PANTHER" id="PTHR45779">
    <property type="entry name" value="PEPTIDYLPROLYL ISOMERASE"/>
    <property type="match status" value="1"/>
</dbReference>
<evidence type="ECO:0000256" key="2">
    <source>
        <dbReference type="ARBA" id="ARBA00023110"/>
    </source>
</evidence>
<keyword evidence="2 4" id="KW-0697">Rotamase</keyword>
<dbReference type="OrthoDB" id="9814548at2"/>
<keyword evidence="3 4" id="KW-0413">Isomerase</keyword>
<feature type="domain" description="PPIase FKBP-type" evidence="6">
    <location>
        <begin position="48"/>
        <end position="138"/>
    </location>
</feature>
<evidence type="ECO:0000256" key="4">
    <source>
        <dbReference type="PROSITE-ProRule" id="PRU00277"/>
    </source>
</evidence>
<comment type="similarity">
    <text evidence="5">Belongs to the FKBP-type PPIase family.</text>
</comment>
<proteinExistence type="inferred from homology"/>
<evidence type="ECO:0000256" key="5">
    <source>
        <dbReference type="RuleBase" id="RU003915"/>
    </source>
</evidence>
<dbReference type="RefSeq" id="WP_071504698.1">
    <property type="nucleotide sequence ID" value="NZ_MORL01000010.1"/>
</dbReference>
<dbReference type="InterPro" id="IPR044609">
    <property type="entry name" value="FKBP2/11"/>
</dbReference>
<dbReference type="PROSITE" id="PS50059">
    <property type="entry name" value="FKBP_PPIASE"/>
    <property type="match status" value="2"/>
</dbReference>
<dbReference type="FunFam" id="3.10.50.40:FF:000047">
    <property type="entry name" value="Peptidylprolyl isomerase"/>
    <property type="match status" value="1"/>
</dbReference>
<keyword evidence="8" id="KW-1185">Reference proteome</keyword>
<sequence length="306" mass="32521">MFLKDLGKAALLMAVLASCGKDRVQVSDTGLKYQLHDQNSDARKAKVGDVMTIHLTLKNSKDSVLRDTHKEGTPLKLMLQVPPFKGSFEEGLAMLAKGDSATFFVSADSLFGRAMQPMPPGVTKGSDIAFNVKILNVQSEEEYRKSEAEAMGKQKGIDDKAIVAYLAKNNLTGKAQKTENGVYYIVSQDGTGPQPQRGDAVTIHYTGKLLDGKVFDSSQKTGQPIQLQIGVGMVIPGWDEAILKLKKGTKATLVIPSTMGYGPQGSPPAIPGNSVLVFDVELVNVQKAPAAGQAPAGAPQGAPQGR</sequence>
<dbReference type="InterPro" id="IPR001179">
    <property type="entry name" value="PPIase_FKBP_dom"/>
</dbReference>
<dbReference type="Pfam" id="PF00254">
    <property type="entry name" value="FKBP_C"/>
    <property type="match status" value="2"/>
</dbReference>
<name>A0A1S2VIU1_9BACT</name>
<organism evidence="7 8">
    <name type="scientific">Arsenicibacter rosenii</name>
    <dbReference type="NCBI Taxonomy" id="1750698"/>
    <lineage>
        <taxon>Bacteria</taxon>
        <taxon>Pseudomonadati</taxon>
        <taxon>Bacteroidota</taxon>
        <taxon>Cytophagia</taxon>
        <taxon>Cytophagales</taxon>
        <taxon>Spirosomataceae</taxon>
        <taxon>Arsenicibacter</taxon>
    </lineage>
</organism>
<dbReference type="AlphaFoldDB" id="A0A1S2VIU1"/>
<comment type="catalytic activity">
    <reaction evidence="1 4 5">
        <text>[protein]-peptidylproline (omega=180) = [protein]-peptidylproline (omega=0)</text>
        <dbReference type="Rhea" id="RHEA:16237"/>
        <dbReference type="Rhea" id="RHEA-COMP:10747"/>
        <dbReference type="Rhea" id="RHEA-COMP:10748"/>
        <dbReference type="ChEBI" id="CHEBI:83833"/>
        <dbReference type="ChEBI" id="CHEBI:83834"/>
        <dbReference type="EC" id="5.2.1.8"/>
    </reaction>
</comment>
<dbReference type="Gene3D" id="3.10.50.40">
    <property type="match status" value="2"/>
</dbReference>
<dbReference type="PROSITE" id="PS51257">
    <property type="entry name" value="PROKAR_LIPOPROTEIN"/>
    <property type="match status" value="1"/>
</dbReference>
<evidence type="ECO:0000313" key="8">
    <source>
        <dbReference type="Proteomes" id="UP000181790"/>
    </source>
</evidence>
<dbReference type="InterPro" id="IPR046357">
    <property type="entry name" value="PPIase_dom_sf"/>
</dbReference>
<evidence type="ECO:0000259" key="6">
    <source>
        <dbReference type="PROSITE" id="PS50059"/>
    </source>
</evidence>
<dbReference type="EMBL" id="MORL01000010">
    <property type="protein sequence ID" value="OIN57758.1"/>
    <property type="molecule type" value="Genomic_DNA"/>
</dbReference>